<organism evidence="1">
    <name type="scientific">Ralstonia solanacearum</name>
    <name type="common">Pseudomonas solanacearum</name>
    <dbReference type="NCBI Taxonomy" id="305"/>
    <lineage>
        <taxon>Bacteria</taxon>
        <taxon>Pseudomonadati</taxon>
        <taxon>Pseudomonadota</taxon>
        <taxon>Betaproteobacteria</taxon>
        <taxon>Burkholderiales</taxon>
        <taxon>Burkholderiaceae</taxon>
        <taxon>Ralstonia</taxon>
        <taxon>Ralstonia solanacearum species complex</taxon>
    </lineage>
</organism>
<name>A0A0S4TLN9_RALSL</name>
<dbReference type="EMBL" id="LN899819">
    <property type="protein sequence ID" value="CUV11019.1"/>
    <property type="molecule type" value="Genomic_DNA"/>
</dbReference>
<evidence type="ECO:0000313" key="1">
    <source>
        <dbReference type="EMBL" id="CUV11019.1"/>
    </source>
</evidence>
<gene>
    <name evidence="1" type="ORF">RUN39_v1_50091</name>
</gene>
<dbReference type="AlphaFoldDB" id="A0A0S4TLN9"/>
<sequence>MRGGLSVQPGCLNAVTWLVTVLAQPASRPAAANAPASAQRTGILIPFHMDAFPHNMIGAAHLPAAGPGAPPVYSESPAPGRFPAGGPAGIPWLQWLFRMRGCYRCCAPIPP</sequence>
<protein>
    <submittedName>
        <fullName evidence="1">Uncharacterized protein</fullName>
    </submittedName>
</protein>
<accession>A0A0S4TLN9</accession>
<reference evidence="1" key="1">
    <citation type="submission" date="2015-10" db="EMBL/GenBank/DDBJ databases">
        <authorList>
            <person name="Gilbert D.G."/>
        </authorList>
    </citation>
    <scope>NUCLEOTIDE SEQUENCE</scope>
    <source>
        <strain evidence="1">Phyl III-seqv23</strain>
    </source>
</reference>
<proteinExistence type="predicted"/>